<keyword evidence="8 9" id="KW-0339">Growth factor</keyword>
<evidence type="ECO:0000256" key="10">
    <source>
        <dbReference type="SAM" id="Phobius"/>
    </source>
</evidence>
<keyword evidence="5 9" id="KW-0765">Sulfation</keyword>
<dbReference type="PANTHER" id="PTHR33285">
    <property type="entry name" value="PHYTOSULFOKINES 3"/>
    <property type="match status" value="1"/>
</dbReference>
<accession>A0A059DEQ4</accession>
<comment type="PTM">
    <text evidence="9">Sulfation is important for activity and for the binding to a putative membrane receptor.</text>
</comment>
<dbReference type="AlphaFoldDB" id="A0A059DEQ4"/>
<evidence type="ECO:0000256" key="3">
    <source>
        <dbReference type="ARBA" id="ARBA00022473"/>
    </source>
</evidence>
<evidence type="ECO:0000256" key="2">
    <source>
        <dbReference type="ARBA" id="ARBA00010781"/>
    </source>
</evidence>
<evidence type="ECO:0000256" key="4">
    <source>
        <dbReference type="ARBA" id="ARBA00022525"/>
    </source>
</evidence>
<keyword evidence="7 9" id="KW-0221">Differentiation</keyword>
<keyword evidence="6 9" id="KW-0732">Signal</keyword>
<evidence type="ECO:0000256" key="9">
    <source>
        <dbReference type="RuleBase" id="RU368031"/>
    </source>
</evidence>
<dbReference type="GO" id="GO:0030154">
    <property type="term" value="P:cell differentiation"/>
    <property type="evidence" value="ECO:0007669"/>
    <property type="project" value="UniProtKB-UniRule"/>
</dbReference>
<comment type="subcellular location">
    <subcellularLocation>
        <location evidence="1 9">Secreted</location>
    </subcellularLocation>
</comment>
<evidence type="ECO:0000313" key="11">
    <source>
        <dbReference type="EMBL" id="KCW89243.1"/>
    </source>
</evidence>
<evidence type="ECO:0000256" key="8">
    <source>
        <dbReference type="ARBA" id="ARBA00023030"/>
    </source>
</evidence>
<keyword evidence="10" id="KW-0812">Transmembrane</keyword>
<name>A0A059DEQ4_EUCGR</name>
<proteinExistence type="inferred from homology"/>
<dbReference type="Pfam" id="PF06404">
    <property type="entry name" value="PSK"/>
    <property type="match status" value="1"/>
</dbReference>
<reference evidence="11" key="1">
    <citation type="submission" date="2013-07" db="EMBL/GenBank/DDBJ databases">
        <title>The genome of Eucalyptus grandis.</title>
        <authorList>
            <person name="Schmutz J."/>
            <person name="Hayes R."/>
            <person name="Myburg A."/>
            <person name="Tuskan G."/>
            <person name="Grattapaglia D."/>
            <person name="Rokhsar D.S."/>
        </authorList>
    </citation>
    <scope>NUCLEOTIDE SEQUENCE</scope>
    <source>
        <tissue evidence="11">Leaf extractions</tissue>
    </source>
</reference>
<keyword evidence="3 9" id="KW-0217">Developmental protein</keyword>
<keyword evidence="10" id="KW-0472">Membrane</keyword>
<protein>
    <recommendedName>
        <fullName evidence="9">Phytosulfokine</fullName>
    </recommendedName>
    <component>
        <recommendedName>
            <fullName evidence="9">Phytosulfokine-alpha</fullName>
            <shortName evidence="9">PSK-alpha</shortName>
            <shortName evidence="9">Phytosulfokine-a</shortName>
        </recommendedName>
    </component>
    <component>
        <recommendedName>
            <fullName evidence="9">Phytosulfokine-beta</fullName>
            <shortName evidence="9">PSK-beta</shortName>
            <shortName evidence="9">Phytosulfokine-b</shortName>
        </recommendedName>
    </component>
</protein>
<evidence type="ECO:0000256" key="6">
    <source>
        <dbReference type="ARBA" id="ARBA00022729"/>
    </source>
</evidence>
<gene>
    <name evidence="11" type="ORF">EUGRSUZ_A01541</name>
</gene>
<dbReference type="Gramene" id="KCW89243">
    <property type="protein sequence ID" value="KCW89243"/>
    <property type="gene ID" value="EUGRSUZ_A01541"/>
</dbReference>
<organism evidence="11">
    <name type="scientific">Eucalyptus grandis</name>
    <name type="common">Flooded gum</name>
    <dbReference type="NCBI Taxonomy" id="71139"/>
    <lineage>
        <taxon>Eukaryota</taxon>
        <taxon>Viridiplantae</taxon>
        <taxon>Streptophyta</taxon>
        <taxon>Embryophyta</taxon>
        <taxon>Tracheophyta</taxon>
        <taxon>Spermatophyta</taxon>
        <taxon>Magnoliopsida</taxon>
        <taxon>eudicotyledons</taxon>
        <taxon>Gunneridae</taxon>
        <taxon>Pentapetalae</taxon>
        <taxon>rosids</taxon>
        <taxon>malvids</taxon>
        <taxon>Myrtales</taxon>
        <taxon>Myrtaceae</taxon>
        <taxon>Myrtoideae</taxon>
        <taxon>Eucalypteae</taxon>
        <taxon>Eucalyptus</taxon>
    </lineage>
</organism>
<evidence type="ECO:0000256" key="1">
    <source>
        <dbReference type="ARBA" id="ARBA00004613"/>
    </source>
</evidence>
<evidence type="ECO:0000256" key="5">
    <source>
        <dbReference type="ARBA" id="ARBA00022641"/>
    </source>
</evidence>
<sequence>MLFIRPNSFTSSNLIVALSLSLSLSLSLLPATRSFQAVQDPLESLKTIVKGKMKASGGLALLLFAFLLFSSSFARPLSTTNTQVVLGGGKPEADGNLVIEATDLSDLMGMEAEEESCGDQDEECLKRRMIAEAHLDYIYTQKHKP</sequence>
<dbReference type="PANTHER" id="PTHR33285:SF33">
    <property type="entry name" value="PHYTOSULFOKINE"/>
    <property type="match status" value="1"/>
</dbReference>
<keyword evidence="4 9" id="KW-0964">Secreted</keyword>
<dbReference type="InterPro" id="IPR009438">
    <property type="entry name" value="Phytosulfokine"/>
</dbReference>
<dbReference type="EMBL" id="KK198753">
    <property type="protein sequence ID" value="KCW89243.1"/>
    <property type="molecule type" value="Genomic_DNA"/>
</dbReference>
<feature type="transmembrane region" description="Helical" evidence="10">
    <location>
        <begin position="53"/>
        <end position="74"/>
    </location>
</feature>
<dbReference type="GO" id="GO:0008283">
    <property type="term" value="P:cell population proliferation"/>
    <property type="evidence" value="ECO:0007669"/>
    <property type="project" value="UniProtKB-UniRule"/>
</dbReference>
<dbReference type="GO" id="GO:0005576">
    <property type="term" value="C:extracellular region"/>
    <property type="evidence" value="ECO:0007669"/>
    <property type="project" value="UniProtKB-SubCell"/>
</dbReference>
<dbReference type="eggNOG" id="ENOG502S9S0">
    <property type="taxonomic scope" value="Eukaryota"/>
</dbReference>
<evidence type="ECO:0000256" key="7">
    <source>
        <dbReference type="ARBA" id="ARBA00022782"/>
    </source>
</evidence>
<comment type="function">
    <text evidence="9">Promotes plant cell differentiation, organogenesis and somatic embryogenesis as well as cell proliferation.</text>
</comment>
<comment type="similarity">
    <text evidence="2 9">Belongs to the phytosulfokine family.</text>
</comment>
<dbReference type="GO" id="GO:0008083">
    <property type="term" value="F:growth factor activity"/>
    <property type="evidence" value="ECO:0007669"/>
    <property type="project" value="UniProtKB-UniRule"/>
</dbReference>
<keyword evidence="10" id="KW-1133">Transmembrane helix</keyword>
<comment type="PTM">
    <text evidence="9">PSK-alpha is produced by endopeptidase digestion. PSK-beta is produced from PSK-alpha by exopeptidase digestion.</text>
</comment>
<dbReference type="InParanoid" id="A0A059DEQ4"/>